<keyword evidence="3" id="KW-1185">Reference proteome</keyword>
<feature type="signal peptide" evidence="1">
    <location>
        <begin position="1"/>
        <end position="19"/>
    </location>
</feature>
<proteinExistence type="predicted"/>
<comment type="caution">
    <text evidence="2">The sequence shown here is derived from an EMBL/GenBank/DDBJ whole genome shotgun (WGS) entry which is preliminary data.</text>
</comment>
<dbReference type="RefSeq" id="WP_077411316.1">
    <property type="nucleotide sequence ID" value="NZ_JBHRTS010000003.1"/>
</dbReference>
<dbReference type="EMBL" id="JBHRTS010000003">
    <property type="protein sequence ID" value="MFC3193890.1"/>
    <property type="molecule type" value="Genomic_DNA"/>
</dbReference>
<evidence type="ECO:0000313" key="2">
    <source>
        <dbReference type="EMBL" id="MFC3193890.1"/>
    </source>
</evidence>
<name>A0ABV7J725_9GAMM</name>
<reference evidence="3" key="1">
    <citation type="journal article" date="2019" name="Int. J. Syst. Evol. Microbiol.">
        <title>The Global Catalogue of Microorganisms (GCM) 10K type strain sequencing project: providing services to taxonomists for standard genome sequencing and annotation.</title>
        <authorList>
            <consortium name="The Broad Institute Genomics Platform"/>
            <consortium name="The Broad Institute Genome Sequencing Center for Infectious Disease"/>
            <person name="Wu L."/>
            <person name="Ma J."/>
        </authorList>
    </citation>
    <scope>NUCLEOTIDE SEQUENCE [LARGE SCALE GENOMIC DNA]</scope>
    <source>
        <strain evidence="3">KCTC 42953</strain>
    </source>
</reference>
<protein>
    <submittedName>
        <fullName evidence="2">Uncharacterized protein</fullName>
    </submittedName>
</protein>
<feature type="chain" id="PRO_5047302876" evidence="1">
    <location>
        <begin position="20"/>
        <end position="253"/>
    </location>
</feature>
<sequence length="253" mass="29113">MNKFLSFIICLLMIPTWCAADNHEKPPTLIADGWTMVPKEGHGAEFEAALKAHLKMRMEKGDPRHWDTYVPVTGDKLNNYVVRSCCFEWADQDKYAKWSNEHMGEHFNETVHPHVQKYMHNFTEIDTRNSNWGENTKANFVGVTHFEVKSGKGSDMSASIKSMSTLAKDNGWPRNWSWSYPVGGDGGVTLATPYANYADMAPMEESFYDFVVKHKKSKKKAEKMFDQFNGAIKSTHYTIYRHRVDLSMHEDED</sequence>
<keyword evidence="1" id="KW-0732">Signal</keyword>
<organism evidence="2 3">
    <name type="scientific">Marinicella sediminis</name>
    <dbReference type="NCBI Taxonomy" id="1792834"/>
    <lineage>
        <taxon>Bacteria</taxon>
        <taxon>Pseudomonadati</taxon>
        <taxon>Pseudomonadota</taxon>
        <taxon>Gammaproteobacteria</taxon>
        <taxon>Lysobacterales</taxon>
        <taxon>Marinicellaceae</taxon>
        <taxon>Marinicella</taxon>
    </lineage>
</organism>
<gene>
    <name evidence="2" type="ORF">ACFODZ_06530</name>
</gene>
<evidence type="ECO:0000256" key="1">
    <source>
        <dbReference type="SAM" id="SignalP"/>
    </source>
</evidence>
<accession>A0ABV7J725</accession>
<dbReference type="Proteomes" id="UP001595533">
    <property type="component" value="Unassembled WGS sequence"/>
</dbReference>
<evidence type="ECO:0000313" key="3">
    <source>
        <dbReference type="Proteomes" id="UP001595533"/>
    </source>
</evidence>